<dbReference type="InterPro" id="IPR016161">
    <property type="entry name" value="Ald_DH/histidinol_DH"/>
</dbReference>
<dbReference type="FunFam" id="3.40.605.10:FF:000007">
    <property type="entry name" value="NAD/NADP-dependent betaine aldehyde dehydrogenase"/>
    <property type="match status" value="1"/>
</dbReference>
<evidence type="ECO:0000259" key="5">
    <source>
        <dbReference type="Pfam" id="PF00171"/>
    </source>
</evidence>
<comment type="similarity">
    <text evidence="1 4">Belongs to the aldehyde dehydrogenase family.</text>
</comment>
<dbReference type="Gene3D" id="3.40.605.10">
    <property type="entry name" value="Aldehyde Dehydrogenase, Chain A, domain 1"/>
    <property type="match status" value="1"/>
</dbReference>
<protein>
    <submittedName>
        <fullName evidence="6">Acyl-CoA reductase</fullName>
    </submittedName>
</protein>
<dbReference type="CDD" id="cd07106">
    <property type="entry name" value="ALDH_AldA-AAD23400"/>
    <property type="match status" value="1"/>
</dbReference>
<reference evidence="7" key="1">
    <citation type="submission" date="2016-10" db="EMBL/GenBank/DDBJ databases">
        <authorList>
            <person name="Varghese N."/>
            <person name="Submissions S."/>
        </authorList>
    </citation>
    <scope>NUCLEOTIDE SEQUENCE [LARGE SCALE GENOMIC DNA]</scope>
    <source>
        <strain evidence="7">DSM 44498</strain>
    </source>
</reference>
<dbReference type="GO" id="GO:0016620">
    <property type="term" value="F:oxidoreductase activity, acting on the aldehyde or oxo group of donors, NAD or NADP as acceptor"/>
    <property type="evidence" value="ECO:0007669"/>
    <property type="project" value="InterPro"/>
</dbReference>
<dbReference type="EMBL" id="FNSV01000005">
    <property type="protein sequence ID" value="SEB64924.1"/>
    <property type="molecule type" value="Genomic_DNA"/>
</dbReference>
<evidence type="ECO:0000313" key="6">
    <source>
        <dbReference type="EMBL" id="SEB64924.1"/>
    </source>
</evidence>
<dbReference type="InterPro" id="IPR029510">
    <property type="entry name" value="Ald_DH_CS_GLU"/>
</dbReference>
<dbReference type="Pfam" id="PF00171">
    <property type="entry name" value="Aldedh"/>
    <property type="match status" value="1"/>
</dbReference>
<dbReference type="InterPro" id="IPR044086">
    <property type="entry name" value="LUC3-like"/>
</dbReference>
<dbReference type="PROSITE" id="PS00687">
    <property type="entry name" value="ALDEHYDE_DEHYDR_GLU"/>
    <property type="match status" value="1"/>
</dbReference>
<gene>
    <name evidence="6" type="ORF">SAMN04490239_1053</name>
</gene>
<proteinExistence type="inferred from homology"/>
<dbReference type="Gene3D" id="3.40.309.10">
    <property type="entry name" value="Aldehyde Dehydrogenase, Chain A, domain 2"/>
    <property type="match status" value="1"/>
</dbReference>
<dbReference type="FunFam" id="3.40.309.10:FF:000009">
    <property type="entry name" value="Aldehyde dehydrogenase A"/>
    <property type="match status" value="1"/>
</dbReference>
<evidence type="ECO:0000256" key="1">
    <source>
        <dbReference type="ARBA" id="ARBA00009986"/>
    </source>
</evidence>
<dbReference type="RefSeq" id="WP_072946440.1">
    <property type="nucleotide sequence ID" value="NZ_FNSV01000005.1"/>
</dbReference>
<keyword evidence="7" id="KW-1185">Reference proteome</keyword>
<dbReference type="OrthoDB" id="6882680at2"/>
<feature type="active site" evidence="3">
    <location>
        <position position="240"/>
    </location>
</feature>
<accession>A0A1H4L2C3</accession>
<feature type="domain" description="Aldehyde dehydrogenase" evidence="5">
    <location>
        <begin position="16"/>
        <end position="461"/>
    </location>
</feature>
<keyword evidence="2 4" id="KW-0560">Oxidoreductase</keyword>
<evidence type="ECO:0000256" key="4">
    <source>
        <dbReference type="RuleBase" id="RU003345"/>
    </source>
</evidence>
<dbReference type="AlphaFoldDB" id="A0A1H4L2C3"/>
<dbReference type="PANTHER" id="PTHR11699">
    <property type="entry name" value="ALDEHYDE DEHYDROGENASE-RELATED"/>
    <property type="match status" value="1"/>
</dbReference>
<dbReference type="InterPro" id="IPR016163">
    <property type="entry name" value="Ald_DH_C"/>
</dbReference>
<sequence>MKSFSMTIDGELYSGSTTFDVSNPATGLAFAQAPACSEGELERAIKAATSAYRTWRTDEGARRECLLKAADRLEASTSELSELLTMEQGKPLSDAVMEIETAVGWLRYYAALETPPELLQDDDFARVEVYRQSLGPVAAITPWNVPIALAFWKVAPALRAGNTVVLKPSPYTPLTTLRVGEMLAGVLPAGVLNVVSGLDPLGAQLTAHPAIRKITFTGSTQTGKHVAAAAAADLKRVTLELGGNDPAIVLDDAEPASVAAGIYASSMANAGQVCVAVKRAYVPRKMYSDVVDALAAHAAAAAVGNGLDAGVTMGPLNNLPQRSRVAELVADAVANGAVAVAGGRVTDSPGYFYAPTILANVDEGMSIVAEEQFGPALPVLPYDDVADAVARANDSHFGLGSSVWTSDLDRGATVGREIIAGTTWINTHCILMPSNPFGGVKWSGIGVENGVAGLHEFTDVHVLFQNRYDGMYANVPKAV</sequence>
<evidence type="ECO:0000313" key="7">
    <source>
        <dbReference type="Proteomes" id="UP000183561"/>
    </source>
</evidence>
<evidence type="ECO:0000256" key="2">
    <source>
        <dbReference type="ARBA" id="ARBA00023002"/>
    </source>
</evidence>
<organism evidence="6 7">
    <name type="scientific">Rhodococcus koreensis</name>
    <dbReference type="NCBI Taxonomy" id="99653"/>
    <lineage>
        <taxon>Bacteria</taxon>
        <taxon>Bacillati</taxon>
        <taxon>Actinomycetota</taxon>
        <taxon>Actinomycetes</taxon>
        <taxon>Mycobacteriales</taxon>
        <taxon>Nocardiaceae</taxon>
        <taxon>Rhodococcus</taxon>
    </lineage>
</organism>
<dbReference type="InterPro" id="IPR015590">
    <property type="entry name" value="Aldehyde_DH_dom"/>
</dbReference>
<dbReference type="Proteomes" id="UP000183561">
    <property type="component" value="Unassembled WGS sequence"/>
</dbReference>
<dbReference type="SUPFAM" id="SSF53720">
    <property type="entry name" value="ALDH-like"/>
    <property type="match status" value="1"/>
</dbReference>
<evidence type="ECO:0000256" key="3">
    <source>
        <dbReference type="PROSITE-ProRule" id="PRU10007"/>
    </source>
</evidence>
<name>A0A1H4L2C3_9NOCA</name>
<dbReference type="InterPro" id="IPR016162">
    <property type="entry name" value="Ald_DH_N"/>
</dbReference>